<evidence type="ECO:0000256" key="3">
    <source>
        <dbReference type="ARBA" id="ARBA00022475"/>
    </source>
</evidence>
<feature type="compositionally biased region" description="Low complexity" evidence="7">
    <location>
        <begin position="200"/>
        <end position="218"/>
    </location>
</feature>
<protein>
    <submittedName>
        <fullName evidence="9">Uncharacterized protein</fullName>
    </submittedName>
</protein>
<feature type="transmembrane region" description="Helical" evidence="8">
    <location>
        <begin position="330"/>
        <end position="349"/>
    </location>
</feature>
<dbReference type="InterPro" id="IPR002781">
    <property type="entry name" value="TM_pro_TauE-like"/>
</dbReference>
<keyword evidence="2" id="KW-0813">Transport</keyword>
<name>A0ABD3QL35_9STRA</name>
<evidence type="ECO:0000256" key="2">
    <source>
        <dbReference type="ARBA" id="ARBA00022448"/>
    </source>
</evidence>
<keyword evidence="4 8" id="KW-0812">Transmembrane</keyword>
<dbReference type="Proteomes" id="UP001530315">
    <property type="component" value="Unassembled WGS sequence"/>
</dbReference>
<sequence length="381" mass="41496">MTSSTATIAVLSSCGFFGNFGAALTGFGEAIIFLFIWQVVYLSGYNDSDFKFAIFIQCLSLFSVQPFLLWETSVVKYSHRRILLLFVPITLVLTPVGQYVGGIAPIPLMKKIAGVVVLFVAFIETHTRRHALLRRCKKGEGTDDDDRAATAIATDVPQELDNADAPATGDFPIESTKLTFTFGITACNPPPESEFATNSSASTTTVPTTPVAQDDPPQSNDGAPSKSTAPAERIEFGCNRVTSDTVIAGGLSGFLGGMIGIRTPPLMLYFLHPPKPLVFDNHSQRATGVVIMCTSTVFRQVFYLYETFTGDDVSGYQSEVVVYQKEDWKLYVYVVAFSILGGWVGGRAFEYVKNARETIRGIFLVLLYMCGASLFISAFTA</sequence>
<feature type="region of interest" description="Disordered" evidence="7">
    <location>
        <begin position="191"/>
        <end position="232"/>
    </location>
</feature>
<evidence type="ECO:0000256" key="7">
    <source>
        <dbReference type="SAM" id="MobiDB-lite"/>
    </source>
</evidence>
<feature type="transmembrane region" description="Helical" evidence="8">
    <location>
        <begin position="361"/>
        <end position="380"/>
    </location>
</feature>
<dbReference type="PANTHER" id="PTHR30269:SF38">
    <property type="entry name" value="SULFITE EXPORTER TAUE_SAFE"/>
    <property type="match status" value="1"/>
</dbReference>
<keyword evidence="6 8" id="KW-0472">Membrane</keyword>
<evidence type="ECO:0000313" key="10">
    <source>
        <dbReference type="Proteomes" id="UP001530315"/>
    </source>
</evidence>
<feature type="transmembrane region" description="Helical" evidence="8">
    <location>
        <begin position="106"/>
        <end position="125"/>
    </location>
</feature>
<reference evidence="9 10" key="1">
    <citation type="submission" date="2024-10" db="EMBL/GenBank/DDBJ databases">
        <title>Updated reference genomes for cyclostephanoid diatoms.</title>
        <authorList>
            <person name="Roberts W.R."/>
            <person name="Alverson A.J."/>
        </authorList>
    </citation>
    <scope>NUCLEOTIDE SEQUENCE [LARGE SCALE GENOMIC DNA]</scope>
    <source>
        <strain evidence="9 10">AJA276-08</strain>
    </source>
</reference>
<feature type="transmembrane region" description="Helical" evidence="8">
    <location>
        <begin position="52"/>
        <end position="70"/>
    </location>
</feature>
<dbReference type="InterPro" id="IPR052017">
    <property type="entry name" value="TSUP"/>
</dbReference>
<feature type="transmembrane region" description="Helical" evidence="8">
    <location>
        <begin position="82"/>
        <end position="100"/>
    </location>
</feature>
<evidence type="ECO:0000313" key="9">
    <source>
        <dbReference type="EMBL" id="KAL3800957.1"/>
    </source>
</evidence>
<comment type="caution">
    <text evidence="9">The sequence shown here is derived from an EMBL/GenBank/DDBJ whole genome shotgun (WGS) entry which is preliminary data.</text>
</comment>
<evidence type="ECO:0000256" key="6">
    <source>
        <dbReference type="ARBA" id="ARBA00023136"/>
    </source>
</evidence>
<evidence type="ECO:0000256" key="8">
    <source>
        <dbReference type="SAM" id="Phobius"/>
    </source>
</evidence>
<gene>
    <name evidence="9" type="ORF">ACHAW5_006690</name>
</gene>
<keyword evidence="3" id="KW-1003">Cell membrane</keyword>
<feature type="transmembrane region" description="Helical" evidence="8">
    <location>
        <begin position="20"/>
        <end position="40"/>
    </location>
</feature>
<keyword evidence="10" id="KW-1185">Reference proteome</keyword>
<evidence type="ECO:0000256" key="5">
    <source>
        <dbReference type="ARBA" id="ARBA00022989"/>
    </source>
</evidence>
<dbReference type="EMBL" id="JALLAZ020000204">
    <property type="protein sequence ID" value="KAL3800957.1"/>
    <property type="molecule type" value="Genomic_DNA"/>
</dbReference>
<keyword evidence="5 8" id="KW-1133">Transmembrane helix</keyword>
<accession>A0ABD3QL35</accession>
<feature type="compositionally biased region" description="Polar residues" evidence="7">
    <location>
        <begin position="219"/>
        <end position="228"/>
    </location>
</feature>
<dbReference type="PANTHER" id="PTHR30269">
    <property type="entry name" value="TRANSMEMBRANE PROTEIN YFCA"/>
    <property type="match status" value="1"/>
</dbReference>
<proteinExistence type="predicted"/>
<dbReference type="Pfam" id="PF01925">
    <property type="entry name" value="TauE"/>
    <property type="match status" value="1"/>
</dbReference>
<organism evidence="9 10">
    <name type="scientific">Stephanodiscus triporus</name>
    <dbReference type="NCBI Taxonomy" id="2934178"/>
    <lineage>
        <taxon>Eukaryota</taxon>
        <taxon>Sar</taxon>
        <taxon>Stramenopiles</taxon>
        <taxon>Ochrophyta</taxon>
        <taxon>Bacillariophyta</taxon>
        <taxon>Coscinodiscophyceae</taxon>
        <taxon>Thalassiosirophycidae</taxon>
        <taxon>Stephanodiscales</taxon>
        <taxon>Stephanodiscaceae</taxon>
        <taxon>Stephanodiscus</taxon>
    </lineage>
</organism>
<dbReference type="GO" id="GO:0005886">
    <property type="term" value="C:plasma membrane"/>
    <property type="evidence" value="ECO:0007669"/>
    <property type="project" value="UniProtKB-SubCell"/>
</dbReference>
<evidence type="ECO:0000256" key="4">
    <source>
        <dbReference type="ARBA" id="ARBA00022692"/>
    </source>
</evidence>
<comment type="subcellular location">
    <subcellularLocation>
        <location evidence="1">Cell membrane</location>
        <topology evidence="1">Multi-pass membrane protein</topology>
    </subcellularLocation>
</comment>
<dbReference type="AlphaFoldDB" id="A0ABD3QL35"/>
<evidence type="ECO:0000256" key="1">
    <source>
        <dbReference type="ARBA" id="ARBA00004651"/>
    </source>
</evidence>